<reference evidence="8" key="2">
    <citation type="submission" date="2013-04" db="EMBL/GenBank/DDBJ databases">
        <title>Genomic mechanisms accounting for the adaptation to parasitism in nematode-trapping fungi.</title>
        <authorList>
            <person name="Ahren D.G."/>
        </authorList>
    </citation>
    <scope>NUCLEOTIDE SEQUENCE [LARGE SCALE GENOMIC DNA]</scope>
    <source>
        <strain evidence="8">CBS 200.50</strain>
    </source>
</reference>
<protein>
    <recommendedName>
        <fullName evidence="9">Nucleoporin Nup120/160-domain-containing protein</fullName>
    </recommendedName>
</protein>
<reference evidence="7 8" key="1">
    <citation type="journal article" date="2013" name="PLoS Genet.">
        <title>Genomic mechanisms accounting for the adaptation to parasitism in nematode-trapping fungi.</title>
        <authorList>
            <person name="Meerupati T."/>
            <person name="Andersson K.M."/>
            <person name="Friman E."/>
            <person name="Kumar D."/>
            <person name="Tunlid A."/>
            <person name="Ahren D."/>
        </authorList>
    </citation>
    <scope>NUCLEOTIDE SEQUENCE [LARGE SCALE GENOMIC DNA]</scope>
    <source>
        <strain evidence="7 8">CBS 200.50</strain>
    </source>
</reference>
<dbReference type="eggNOG" id="ENOG502QQWQ">
    <property type="taxonomic scope" value="Eukaryota"/>
</dbReference>
<dbReference type="InterPro" id="IPR056548">
    <property type="entry name" value="HEAT_Nup120"/>
</dbReference>
<dbReference type="PANTHER" id="PTHR21286:SF0">
    <property type="entry name" value="NUCLEAR PORE COMPLEX PROTEIN NUP160"/>
    <property type="match status" value="1"/>
</dbReference>
<evidence type="ECO:0000256" key="3">
    <source>
        <dbReference type="ARBA" id="ARBA00023242"/>
    </source>
</evidence>
<keyword evidence="2" id="KW-0813">Transport</keyword>
<evidence type="ECO:0000256" key="1">
    <source>
        <dbReference type="ARBA" id="ARBA00004123"/>
    </source>
</evidence>
<dbReference type="Proteomes" id="UP000015100">
    <property type="component" value="Unassembled WGS sequence"/>
</dbReference>
<organism evidence="7 8">
    <name type="scientific">Dactylellina haptotyla (strain CBS 200.50)</name>
    <name type="common">Nematode-trapping fungus</name>
    <name type="synonym">Monacrosporium haptotylum</name>
    <dbReference type="NCBI Taxonomy" id="1284197"/>
    <lineage>
        <taxon>Eukaryota</taxon>
        <taxon>Fungi</taxon>
        <taxon>Dikarya</taxon>
        <taxon>Ascomycota</taxon>
        <taxon>Pezizomycotina</taxon>
        <taxon>Orbiliomycetes</taxon>
        <taxon>Orbiliales</taxon>
        <taxon>Orbiliaceae</taxon>
        <taxon>Dactylellina</taxon>
    </lineage>
</organism>
<dbReference type="Pfam" id="PF23300">
    <property type="entry name" value="HEAT_Nup120"/>
    <property type="match status" value="1"/>
</dbReference>
<evidence type="ECO:0000259" key="4">
    <source>
        <dbReference type="Pfam" id="PF11715"/>
    </source>
</evidence>
<dbReference type="GO" id="GO:0005643">
    <property type="term" value="C:nuclear pore"/>
    <property type="evidence" value="ECO:0007669"/>
    <property type="project" value="TreeGrafter"/>
</dbReference>
<dbReference type="OrthoDB" id="67716at2759"/>
<evidence type="ECO:0000259" key="6">
    <source>
        <dbReference type="Pfam" id="PF23300"/>
    </source>
</evidence>
<evidence type="ECO:0000259" key="5">
    <source>
        <dbReference type="Pfam" id="PF21486"/>
    </source>
</evidence>
<dbReference type="SUPFAM" id="SSF50998">
    <property type="entry name" value="Quinoprotein alcohol dehydrogenase-like"/>
    <property type="match status" value="1"/>
</dbReference>
<dbReference type="InterPro" id="IPR059141">
    <property type="entry name" value="Beta-prop_Nup120_160"/>
</dbReference>
<dbReference type="HOGENOM" id="CLU_003258_0_0_1"/>
<gene>
    <name evidence="7" type="ORF">H072_5383</name>
</gene>
<dbReference type="OMA" id="MDFTRYR"/>
<evidence type="ECO:0000256" key="2">
    <source>
        <dbReference type="ARBA" id="ARBA00022448"/>
    </source>
</evidence>
<feature type="domain" description="Nucleoporin Nup120/160 beta-propeller" evidence="4">
    <location>
        <begin position="78"/>
        <end position="583"/>
    </location>
</feature>
<dbReference type="Pfam" id="PF11715">
    <property type="entry name" value="Beta-prop_Nup120_160"/>
    <property type="match status" value="1"/>
</dbReference>
<dbReference type="STRING" id="1284197.S8BZB1"/>
<dbReference type="Pfam" id="PF21486">
    <property type="entry name" value="NUP120_helical"/>
    <property type="match status" value="1"/>
</dbReference>
<keyword evidence="8" id="KW-1185">Reference proteome</keyword>
<accession>S8BZB1</accession>
<dbReference type="AlphaFoldDB" id="S8BZB1"/>
<evidence type="ECO:0008006" key="9">
    <source>
        <dbReference type="Google" id="ProtNLM"/>
    </source>
</evidence>
<dbReference type="GO" id="GO:0017056">
    <property type="term" value="F:structural constituent of nuclear pore"/>
    <property type="evidence" value="ECO:0007669"/>
    <property type="project" value="TreeGrafter"/>
</dbReference>
<sequence length="1196" mass="134439">MVYVYKETRVSLDWASTDRIVESLVPDYDPEEAASIPEEPESVASNGVLIKGTADDFPLTSLASASSVLFRAIHQTPRTILWRVMNRGRTLVLMPLDVARPKEEQGKIASAYHIQFSRQIVPGCVTFYDLPETHTLAVFVLTSGNTLYTLNLQRSFFTATDREDRLPDGWCNVFQPASLVARSAHFLKAVSGDSLLVAIQDGSLVRLDRLVQRNSFGYKEMTFSDGSYFNSIKNIVRWSGAQVRYGDKTLSAATVVSSAMTYRYSLLFTVSINHQLKVWSMERGTVLGTYDLLNEPTSSAPSIKNFLDPAPAHLVTLIEHSPDSRHMFLLLTLSPAGSGTFKLWAGTDDGTAGFTRLIDLYPDDVLKLDPPTFNSLWVVADFGIAAFSSEDPNLISMWLLWKSNTSSRMQTVKFKLNSMPQTFGSWVDASQEQLLVQKPRSPMGGDLEELASYWLDWIFQPGRFSDSVIDRAVEIFRKNFASKGGQSMDLDRPNSNETRHSLVLSAVNAVVSLRDQQPTTEHDNEDALWRDHEAQWSTFYKICTELDRSRVEGLSLTVDPASGLAFVANADTVTVVRKSSESESISQNLATATTADLQLLYQNTSEQGKKLFDDGLIESVRSLILAARELKDSLSPPTFDECVTALQDEVTRPPETIVFERIDTIYDRCFEGRVPQSHLDQVASIVAKLTHSPELTFRAVLLTIRKWDNYPGSSRLTVFGEKLLLRGSQEVVHVNYSLLFELTLLLVLVHSSSIVEIEDIEPYNILYLDLIALLREYNILAWLSKNSWTPTSEDIETEESLRKTLGYIRTQKRDSLPQIHNFPVLQILLKEEGGPPPSAIGSGPTTLTSSIQRFLAATDLGNFSEAVTLIASRLLRMNAVRLMGEFMPYLPPTPWGEYLKARMALCRKEWKTADELFRSAAPGISSPHKALTASMDALLNPLEIDYLCAGLPKFYFHVAELFEHRGEYSEVVTFAELAYKALETHLDDDGVALRSDILARQFSAALQVPNYTSAYSALINYSDKVLQRRALTSLIISMCDRHEAEDMCQFSFPGLHEEVDAVLERQYELIREVTTAPVPYHKVAYAWRIQKGNRRGAASVLYDYLKKLQGCLTNAQRYTGKEVRETYLALLNALSLVPKEQAYVFTRLHAEQESSGVHFVDGTKLKRRVVTIDNIREEYQDELRRTSEYLSGGIFF</sequence>
<dbReference type="InterPro" id="IPR011047">
    <property type="entry name" value="Quinoprotein_ADH-like_sf"/>
</dbReference>
<comment type="caution">
    <text evidence="7">The sequence shown here is derived from an EMBL/GenBank/DDBJ whole genome shotgun (WGS) entry which is preliminary data.</text>
</comment>
<evidence type="ECO:0000313" key="7">
    <source>
        <dbReference type="EMBL" id="EPS40712.1"/>
    </source>
</evidence>
<dbReference type="InterPro" id="IPR021717">
    <property type="entry name" value="Nucleoporin_Nup160"/>
</dbReference>
<name>S8BZB1_DACHA</name>
<keyword evidence="3" id="KW-0539">Nucleus</keyword>
<evidence type="ECO:0000313" key="8">
    <source>
        <dbReference type="Proteomes" id="UP000015100"/>
    </source>
</evidence>
<feature type="domain" description="Nucleoporin Nup120 helical" evidence="5">
    <location>
        <begin position="646"/>
        <end position="757"/>
    </location>
</feature>
<proteinExistence type="predicted"/>
<dbReference type="InterPro" id="IPR048884">
    <property type="entry name" value="Nup120_helical"/>
</dbReference>
<dbReference type="PANTHER" id="PTHR21286">
    <property type="entry name" value="NUCLEAR PORE COMPLEX PROTEIN NUP160"/>
    <property type="match status" value="1"/>
</dbReference>
<comment type="subcellular location">
    <subcellularLocation>
        <location evidence="1">Nucleus</location>
    </subcellularLocation>
</comment>
<dbReference type="EMBL" id="AQGS01000282">
    <property type="protein sequence ID" value="EPS40712.1"/>
    <property type="molecule type" value="Genomic_DNA"/>
</dbReference>
<feature type="domain" description="Nucleoporin nup120-like HEAT repeat" evidence="6">
    <location>
        <begin position="870"/>
        <end position="1040"/>
    </location>
</feature>